<dbReference type="Proteomes" id="UP000038010">
    <property type="component" value="Unassembled WGS sequence"/>
</dbReference>
<accession>A0A0N0NMF8</accession>
<dbReference type="RefSeq" id="XP_018000112.1">
    <property type="nucleotide sequence ID" value="XM_018140410.1"/>
</dbReference>
<dbReference type="PANTHER" id="PTHR46082">
    <property type="entry name" value="ATP/GTP-BINDING PROTEIN-RELATED"/>
    <property type="match status" value="1"/>
</dbReference>
<sequence length="511" mass="57569">MTSLVVAASGSHIVAAAIPGRRRIPEEEWDHHKSTIVAKYTVQGEKLENVRAQMLDEGFDASPKEYKSKLKEWGISKNAVKWEWLVMHRILLEQKDSGIANPRVWFHEIARNFSNTRRHLRSLGLTPKQFDQQARQCAIPTPAWIRPYGISTSATPSALSFQQSHPNIELSSNSSDEVCRDTPSGLTEHQLYTMHSELACLAAATRDTAARDHHIRKATAALAGMCKTRYHLVFVAVASVLTLLLLYADGPLPDMILTASLAVSQTMTDENGQLSTVLEWMVELVRANNSPTVMATCHIGIETLRQAVLHTGTAFGHTHPHTLVIRYCAAFHLILTTKVYEEAERLLLDLWNDCTLVLGEADLLTVNVLAAVSRAQQRQGKYVQALITLDRCLGVLPFGHLHPHPHWLELLVRKAVIFWKMGRYADAELIYWEVVRGRSTTLGRWHRATIAAHNSLADVLQKTGHWEARKDEYHRLLSDPPEFVGTPKSWWRDSFEASRLMSDGLIDEEED</sequence>
<dbReference type="InterPro" id="IPR053137">
    <property type="entry name" value="NLR-like"/>
</dbReference>
<reference evidence="2 3" key="1">
    <citation type="submission" date="2015-06" db="EMBL/GenBank/DDBJ databases">
        <title>Draft genome of the ant-associated black yeast Phialophora attae CBS 131958.</title>
        <authorList>
            <person name="Moreno L.F."/>
            <person name="Stielow B.J."/>
            <person name="de Hoog S."/>
            <person name="Vicente V.A."/>
            <person name="Weiss V.A."/>
            <person name="de Vries M."/>
            <person name="Cruz L.M."/>
            <person name="Souza E.M."/>
        </authorList>
    </citation>
    <scope>NUCLEOTIDE SEQUENCE [LARGE SCALE GENOMIC DNA]</scope>
    <source>
        <strain evidence="2 3">CBS 131958</strain>
    </source>
</reference>
<comment type="caution">
    <text evidence="2">The sequence shown here is derived from an EMBL/GenBank/DDBJ whole genome shotgun (WGS) entry which is preliminary data.</text>
</comment>
<evidence type="ECO:0000313" key="2">
    <source>
        <dbReference type="EMBL" id="KPI40149.1"/>
    </source>
</evidence>
<dbReference type="InterPro" id="IPR011990">
    <property type="entry name" value="TPR-like_helical_dom_sf"/>
</dbReference>
<proteinExistence type="predicted"/>
<dbReference type="STRING" id="1664694.A0A0N0NMF8"/>
<evidence type="ECO:0000259" key="1">
    <source>
        <dbReference type="Pfam" id="PF14420"/>
    </source>
</evidence>
<dbReference type="Gene3D" id="1.25.40.10">
    <property type="entry name" value="Tetratricopeptide repeat domain"/>
    <property type="match status" value="1"/>
</dbReference>
<dbReference type="GeneID" id="28732291"/>
<dbReference type="OrthoDB" id="4156601at2759"/>
<organism evidence="2 3">
    <name type="scientific">Cyphellophora attinorum</name>
    <dbReference type="NCBI Taxonomy" id="1664694"/>
    <lineage>
        <taxon>Eukaryota</taxon>
        <taxon>Fungi</taxon>
        <taxon>Dikarya</taxon>
        <taxon>Ascomycota</taxon>
        <taxon>Pezizomycotina</taxon>
        <taxon>Eurotiomycetes</taxon>
        <taxon>Chaetothyriomycetidae</taxon>
        <taxon>Chaetothyriales</taxon>
        <taxon>Cyphellophoraceae</taxon>
        <taxon>Cyphellophora</taxon>
    </lineage>
</organism>
<dbReference type="AlphaFoldDB" id="A0A0N0NMF8"/>
<feature type="domain" description="Clr5" evidence="1">
    <location>
        <begin position="25"/>
        <end position="77"/>
    </location>
</feature>
<dbReference type="PANTHER" id="PTHR46082:SF6">
    <property type="entry name" value="AAA+ ATPASE DOMAIN-CONTAINING PROTEIN-RELATED"/>
    <property type="match status" value="1"/>
</dbReference>
<keyword evidence="3" id="KW-1185">Reference proteome</keyword>
<dbReference type="EMBL" id="LFJN01000013">
    <property type="protein sequence ID" value="KPI40149.1"/>
    <property type="molecule type" value="Genomic_DNA"/>
</dbReference>
<dbReference type="InterPro" id="IPR025676">
    <property type="entry name" value="Clr5_dom"/>
</dbReference>
<dbReference type="SUPFAM" id="SSF48452">
    <property type="entry name" value="TPR-like"/>
    <property type="match status" value="1"/>
</dbReference>
<evidence type="ECO:0000313" key="3">
    <source>
        <dbReference type="Proteomes" id="UP000038010"/>
    </source>
</evidence>
<dbReference type="Pfam" id="PF14420">
    <property type="entry name" value="Clr5"/>
    <property type="match status" value="1"/>
</dbReference>
<gene>
    <name evidence="2" type="ORF">AB675_11552</name>
</gene>
<name>A0A0N0NMF8_9EURO</name>
<dbReference type="VEuPathDB" id="FungiDB:AB675_11552"/>
<protein>
    <recommendedName>
        <fullName evidence="1">Clr5 domain-containing protein</fullName>
    </recommendedName>
</protein>